<name>A0A699XAB8_TANCI</name>
<accession>A0A699XAB8</accession>
<dbReference type="EMBL" id="BKCJ011810000">
    <property type="protein sequence ID" value="GFD54776.1"/>
    <property type="molecule type" value="Genomic_DNA"/>
</dbReference>
<reference evidence="1" key="1">
    <citation type="journal article" date="2019" name="Sci. Rep.">
        <title>Draft genome of Tanacetum cinerariifolium, the natural source of mosquito coil.</title>
        <authorList>
            <person name="Yamashiro T."/>
            <person name="Shiraishi A."/>
            <person name="Satake H."/>
            <person name="Nakayama K."/>
        </authorList>
    </citation>
    <scope>NUCLEOTIDE SEQUENCE</scope>
</reference>
<feature type="non-terminal residue" evidence="1">
    <location>
        <position position="1"/>
    </location>
</feature>
<comment type="caution">
    <text evidence="1">The sequence shown here is derived from an EMBL/GenBank/DDBJ whole genome shotgun (WGS) entry which is preliminary data.</text>
</comment>
<proteinExistence type="predicted"/>
<protein>
    <submittedName>
        <fullName evidence="1">Uncharacterized protein</fullName>
    </submittedName>
</protein>
<feature type="non-terminal residue" evidence="1">
    <location>
        <position position="97"/>
    </location>
</feature>
<dbReference type="AlphaFoldDB" id="A0A699XAB8"/>
<gene>
    <name evidence="1" type="ORF">Tci_926745</name>
</gene>
<evidence type="ECO:0000313" key="1">
    <source>
        <dbReference type="EMBL" id="GFD54776.1"/>
    </source>
</evidence>
<sequence>GGGVFTVVVVTTAAQNLPRNVGVAEVFDFEMIEVVHAAVDRQIFRPPVGVALERDAAAWVDLTDPVRTAADRGLEAAAVGEVAVFPPVLREDRERRE</sequence>
<organism evidence="1">
    <name type="scientific">Tanacetum cinerariifolium</name>
    <name type="common">Dalmatian daisy</name>
    <name type="synonym">Chrysanthemum cinerariifolium</name>
    <dbReference type="NCBI Taxonomy" id="118510"/>
    <lineage>
        <taxon>Eukaryota</taxon>
        <taxon>Viridiplantae</taxon>
        <taxon>Streptophyta</taxon>
        <taxon>Embryophyta</taxon>
        <taxon>Tracheophyta</taxon>
        <taxon>Spermatophyta</taxon>
        <taxon>Magnoliopsida</taxon>
        <taxon>eudicotyledons</taxon>
        <taxon>Gunneridae</taxon>
        <taxon>Pentapetalae</taxon>
        <taxon>asterids</taxon>
        <taxon>campanulids</taxon>
        <taxon>Asterales</taxon>
        <taxon>Asteraceae</taxon>
        <taxon>Asteroideae</taxon>
        <taxon>Anthemideae</taxon>
        <taxon>Anthemidinae</taxon>
        <taxon>Tanacetum</taxon>
    </lineage>
</organism>